<sequence>MTMLVVLVLLSVMLLGGMALARLTEVGTLASGNTAFREAAVQASEVGLNTVFERIREDIGNEEAAQAGWYWPTIQDADANGIPQLNFDAAPTIAVGPYTVAYVAERMCEGAMPVTQPLRQCLVKQEPQDVESQIFDKEALDPPNSRQFRVTVRVTGPKDTQTWVQSLITRGQ</sequence>
<reference evidence="1 2" key="1">
    <citation type="submission" date="2019-01" db="EMBL/GenBank/DDBJ databases">
        <authorList>
            <person name="Chen W.-M."/>
        </authorList>
    </citation>
    <scope>NUCLEOTIDE SEQUENCE [LARGE SCALE GENOMIC DNA]</scope>
    <source>
        <strain evidence="1 2">ICH-3</strain>
    </source>
</reference>
<dbReference type="AlphaFoldDB" id="A0A3S2TMM9"/>
<organism evidence="1 2">
    <name type="scientific">Rubrivivax albus</name>
    <dbReference type="NCBI Taxonomy" id="2499835"/>
    <lineage>
        <taxon>Bacteria</taxon>
        <taxon>Pseudomonadati</taxon>
        <taxon>Pseudomonadota</taxon>
        <taxon>Betaproteobacteria</taxon>
        <taxon>Burkholderiales</taxon>
        <taxon>Sphaerotilaceae</taxon>
        <taxon>Rubrivivax</taxon>
    </lineage>
</organism>
<comment type="caution">
    <text evidence="1">The sequence shown here is derived from an EMBL/GenBank/DDBJ whole genome shotgun (WGS) entry which is preliminary data.</text>
</comment>
<accession>A0A3S2TMM9</accession>
<proteinExistence type="predicted"/>
<dbReference type="EMBL" id="SACT01000003">
    <property type="protein sequence ID" value="RVT51434.1"/>
    <property type="molecule type" value="Genomic_DNA"/>
</dbReference>
<evidence type="ECO:0008006" key="3">
    <source>
        <dbReference type="Google" id="ProtNLM"/>
    </source>
</evidence>
<keyword evidence="2" id="KW-1185">Reference proteome</keyword>
<evidence type="ECO:0000313" key="2">
    <source>
        <dbReference type="Proteomes" id="UP000288178"/>
    </source>
</evidence>
<name>A0A3S2TMM9_9BURK</name>
<protein>
    <recommendedName>
        <fullName evidence="3">Pilus assembly protein PilX</fullName>
    </recommendedName>
</protein>
<gene>
    <name evidence="1" type="ORF">ENE75_11440</name>
</gene>
<dbReference type="OrthoDB" id="5954007at2"/>
<dbReference type="Proteomes" id="UP000288178">
    <property type="component" value="Unassembled WGS sequence"/>
</dbReference>
<evidence type="ECO:0000313" key="1">
    <source>
        <dbReference type="EMBL" id="RVT51434.1"/>
    </source>
</evidence>